<dbReference type="AlphaFoldDB" id="A0A8T0KJR1"/>
<evidence type="ECO:0000259" key="3">
    <source>
        <dbReference type="PROSITE" id="PS51649"/>
    </source>
</evidence>
<name>A0A8T0KJR1_PHAAN</name>
<organism evidence="4 5">
    <name type="scientific">Phaseolus angularis</name>
    <name type="common">Azuki bean</name>
    <name type="synonym">Vigna angularis</name>
    <dbReference type="NCBI Taxonomy" id="3914"/>
    <lineage>
        <taxon>Eukaryota</taxon>
        <taxon>Viridiplantae</taxon>
        <taxon>Streptophyta</taxon>
        <taxon>Embryophyta</taxon>
        <taxon>Tracheophyta</taxon>
        <taxon>Spermatophyta</taxon>
        <taxon>Magnoliopsida</taxon>
        <taxon>eudicotyledons</taxon>
        <taxon>Gunneridae</taxon>
        <taxon>Pentapetalae</taxon>
        <taxon>rosids</taxon>
        <taxon>fabids</taxon>
        <taxon>Fabales</taxon>
        <taxon>Fabaceae</taxon>
        <taxon>Papilionoideae</taxon>
        <taxon>50 kb inversion clade</taxon>
        <taxon>NPAAA clade</taxon>
        <taxon>indigoferoid/millettioid clade</taxon>
        <taxon>Phaseoleae</taxon>
        <taxon>Vigna</taxon>
    </lineage>
</organism>
<gene>
    <name evidence="4" type="ORF">HKW66_Vig0082360</name>
</gene>
<evidence type="ECO:0000313" key="5">
    <source>
        <dbReference type="Proteomes" id="UP000743370"/>
    </source>
</evidence>
<dbReference type="Pfam" id="PF03000">
    <property type="entry name" value="NPH3"/>
    <property type="match status" value="1"/>
</dbReference>
<proteinExistence type="inferred from homology"/>
<accession>A0A8T0KJR1</accession>
<protein>
    <submittedName>
        <fullName evidence="4">BTB/POZ domain-containing protein</fullName>
    </submittedName>
</protein>
<comment type="similarity">
    <text evidence="2">Belongs to the NPH3 family.</text>
</comment>
<dbReference type="Proteomes" id="UP000743370">
    <property type="component" value="Unassembled WGS sequence"/>
</dbReference>
<evidence type="ECO:0000256" key="1">
    <source>
        <dbReference type="ARBA" id="ARBA00022786"/>
    </source>
</evidence>
<evidence type="ECO:0000313" key="4">
    <source>
        <dbReference type="EMBL" id="KAG2399282.1"/>
    </source>
</evidence>
<dbReference type="PROSITE" id="PS51649">
    <property type="entry name" value="NPH3"/>
    <property type="match status" value="1"/>
</dbReference>
<sequence>MAAKFCYDIKINLSPSNVAALRCVGEFLEMTEDYSKDNLVSKIKRFLSQHVLKSLKDSVKTLKSCDSLMPMSETLGITQMTVDYVVLWNGIDGAGRRKAGAGHDDSWFEDLADTLEKKIGLKLEEATLNDLLIPSYSYLNKTLYDVVCMESILSYFLESLEARNVASNEDPEAARLPMLMLVGKLINGYLSEIDSDANLKPEKRRKKIIEEWKILGNDA</sequence>
<dbReference type="EMBL" id="JABFOF010000004">
    <property type="protein sequence ID" value="KAG2399282.1"/>
    <property type="molecule type" value="Genomic_DNA"/>
</dbReference>
<comment type="caution">
    <text evidence="4">The sequence shown here is derived from an EMBL/GenBank/DDBJ whole genome shotgun (WGS) entry which is preliminary data.</text>
</comment>
<dbReference type="InterPro" id="IPR043454">
    <property type="entry name" value="NPH3/RPT2-like"/>
</dbReference>
<evidence type="ECO:0000256" key="2">
    <source>
        <dbReference type="PROSITE-ProRule" id="PRU00982"/>
    </source>
</evidence>
<reference evidence="4 5" key="1">
    <citation type="submission" date="2020-05" db="EMBL/GenBank/DDBJ databases">
        <title>Vigna angularis (adzuki bean) Var. LongXiaoDou No. 4 denovo assembly.</title>
        <authorList>
            <person name="Xiang H."/>
        </authorList>
    </citation>
    <scope>NUCLEOTIDE SEQUENCE [LARGE SCALE GENOMIC DNA]</scope>
    <source>
        <tissue evidence="4">Leaf</tissue>
    </source>
</reference>
<dbReference type="PANTHER" id="PTHR32370">
    <property type="entry name" value="OS12G0117600 PROTEIN"/>
    <property type="match status" value="1"/>
</dbReference>
<feature type="domain" description="NPH3" evidence="3">
    <location>
        <begin position="1"/>
        <end position="219"/>
    </location>
</feature>
<dbReference type="InterPro" id="IPR027356">
    <property type="entry name" value="NPH3_dom"/>
</dbReference>
<keyword evidence="1" id="KW-0833">Ubl conjugation pathway</keyword>